<evidence type="ECO:0000313" key="1">
    <source>
        <dbReference type="EMBL" id="KEI70758.1"/>
    </source>
</evidence>
<reference evidence="1 2" key="1">
    <citation type="submission" date="2014-06" db="EMBL/GenBank/DDBJ databases">
        <title>Whole Genome Sequences of Three Symbiotic Endozoicomonas Bacteria.</title>
        <authorList>
            <person name="Neave M.J."/>
            <person name="Apprill A."/>
            <person name="Voolstra C.R."/>
        </authorList>
    </citation>
    <scope>NUCLEOTIDE SEQUENCE [LARGE SCALE GENOMIC DNA]</scope>
    <source>
        <strain evidence="1 2">DSM 22380</strain>
    </source>
</reference>
<dbReference type="STRING" id="305900.GV64_08385"/>
<dbReference type="EMBL" id="JOJP01000001">
    <property type="protein sequence ID" value="KEI70758.1"/>
    <property type="molecule type" value="Genomic_DNA"/>
</dbReference>
<comment type="caution">
    <text evidence="1">The sequence shown here is derived from an EMBL/GenBank/DDBJ whole genome shotgun (WGS) entry which is preliminary data.</text>
</comment>
<dbReference type="Proteomes" id="UP000027997">
    <property type="component" value="Unassembled WGS sequence"/>
</dbReference>
<evidence type="ECO:0000313" key="2">
    <source>
        <dbReference type="Proteomes" id="UP000027997"/>
    </source>
</evidence>
<dbReference type="InterPro" id="IPR011009">
    <property type="entry name" value="Kinase-like_dom_sf"/>
</dbReference>
<protein>
    <recommendedName>
        <fullName evidence="3">Aminoglycoside phosphotransferase domain-containing protein</fullName>
    </recommendedName>
</protein>
<name>A0A081K9D2_9GAMM</name>
<proteinExistence type="predicted"/>
<evidence type="ECO:0008006" key="3">
    <source>
        <dbReference type="Google" id="ProtNLM"/>
    </source>
</evidence>
<dbReference type="SUPFAM" id="SSF56112">
    <property type="entry name" value="Protein kinase-like (PK-like)"/>
    <property type="match status" value="1"/>
</dbReference>
<dbReference type="RefSeq" id="WP_020580629.1">
    <property type="nucleotide sequence ID" value="NZ_JOJP01000001.1"/>
</dbReference>
<keyword evidence="2" id="KW-1185">Reference proteome</keyword>
<dbReference type="AlphaFoldDB" id="A0A081K9D2"/>
<gene>
    <name evidence="1" type="ORF">GV64_08385</name>
</gene>
<organism evidence="1 2">
    <name type="scientific">Endozoicomonas elysicola</name>
    <dbReference type="NCBI Taxonomy" id="305900"/>
    <lineage>
        <taxon>Bacteria</taxon>
        <taxon>Pseudomonadati</taxon>
        <taxon>Pseudomonadota</taxon>
        <taxon>Gammaproteobacteria</taxon>
        <taxon>Oceanospirillales</taxon>
        <taxon>Endozoicomonadaceae</taxon>
        <taxon>Endozoicomonas</taxon>
    </lineage>
</organism>
<sequence>MYYKLTLKNSAVCFVSLKSNKCIIDSLSFYQPLSLKGKIYKFFMGSYFILLRNLGFIKSRNLLSEGDIIKFLISLSFDVQSSDVCSYPMFLSSCGHKLIIKERNNTYRKFGIYDAQHPCINEIKAYVIMNDRISNFVASSISDISISSNIVSFRMSMEQESSYKNDSFYEYKAINRSLIELFNLSRDDSRILLSTIEKLSMKLSELNLQRDFYENIKSYLESLSVTKINVPLGFVHNDFKIWNIKSCNGKIHIFDFESSYASGLPFIDLINYYIDPLIVKGNSVINIIRFLQCDRFSKILDDYSSRLNACSDISLMIILSLVCRFIYHFENGNEYSALIYSGVISGLLMDY</sequence>
<accession>A0A081K9D2</accession>